<gene>
    <name evidence="1" type="ORF">DC20_07515</name>
</gene>
<sequence>MVLVEREVREVLESNLQLKYRKDLDILYLRWFRVPDSEQLRQGYLLAFELAKEVKSAYWLFDLRSRGQLSPEDEAWMLQTFFPKVEEELGHKNYFSNLVTPSHYSYIKECIGIDYLQNFSEQSKLGVFVSEQDAVAWLLKSRADR</sequence>
<evidence type="ECO:0000313" key="2">
    <source>
        <dbReference type="Proteomes" id="UP000061382"/>
    </source>
</evidence>
<protein>
    <recommendedName>
        <fullName evidence="3">STAS/SEC14 domain-containing protein</fullName>
    </recommendedName>
</protein>
<organism evidence="1 2">
    <name type="scientific">Rufibacter tibetensis</name>
    <dbReference type="NCBI Taxonomy" id="512763"/>
    <lineage>
        <taxon>Bacteria</taxon>
        <taxon>Pseudomonadati</taxon>
        <taxon>Bacteroidota</taxon>
        <taxon>Cytophagia</taxon>
        <taxon>Cytophagales</taxon>
        <taxon>Hymenobacteraceae</taxon>
        <taxon>Rufibacter</taxon>
    </lineage>
</organism>
<reference evidence="1 2" key="1">
    <citation type="submission" date="2015-08" db="EMBL/GenBank/DDBJ databases">
        <title>Complete genome sequence of Rufibacter tibetensis strain 1351t, a radiation-resistant bacterium from tibet plateau.</title>
        <authorList>
            <person name="Dai J."/>
        </authorList>
    </citation>
    <scope>NUCLEOTIDE SEQUENCE [LARGE SCALE GENOMIC DNA]</scope>
    <source>
        <strain evidence="1 2">1351</strain>
    </source>
</reference>
<name>A0A0P0C6A1_9BACT</name>
<dbReference type="PATRIC" id="fig|512763.3.peg.1656"/>
<proteinExistence type="predicted"/>
<dbReference type="Proteomes" id="UP000061382">
    <property type="component" value="Chromosome"/>
</dbReference>
<dbReference type="EMBL" id="CP012643">
    <property type="protein sequence ID" value="ALI98851.1"/>
    <property type="molecule type" value="Genomic_DNA"/>
</dbReference>
<dbReference type="AlphaFoldDB" id="A0A0P0C6A1"/>
<evidence type="ECO:0008006" key="3">
    <source>
        <dbReference type="Google" id="ProtNLM"/>
    </source>
</evidence>
<keyword evidence="2" id="KW-1185">Reference proteome</keyword>
<evidence type="ECO:0000313" key="1">
    <source>
        <dbReference type="EMBL" id="ALI98851.1"/>
    </source>
</evidence>
<accession>A0A0P0C6A1</accession>
<dbReference type="KEGG" id="rti:DC20_07515"/>